<evidence type="ECO:0000256" key="7">
    <source>
        <dbReference type="SAM" id="Phobius"/>
    </source>
</evidence>
<name>A0ABX8WC80_9HYPH</name>
<feature type="transmembrane region" description="Helical" evidence="7">
    <location>
        <begin position="367"/>
        <end position="386"/>
    </location>
</feature>
<feature type="transmembrane region" description="Helical" evidence="7">
    <location>
        <begin position="324"/>
        <end position="347"/>
    </location>
</feature>
<evidence type="ECO:0000313" key="10">
    <source>
        <dbReference type="EMBL" id="QYO76038.1"/>
    </source>
</evidence>
<evidence type="ECO:0000259" key="9">
    <source>
        <dbReference type="Pfam" id="PF12704"/>
    </source>
</evidence>
<evidence type="ECO:0000256" key="5">
    <source>
        <dbReference type="ARBA" id="ARBA00023136"/>
    </source>
</evidence>
<sequence>MWIESVRLALGAILRNALRSLLTVLGVTIGVAAVIAMVTLGQGATAEVGESVASLGSNLLMVRPGQFSQTPGGGGVGVASLDVADAEAIARLVDDVRVAAPTDSRSLTVIANNTDFFTTVIGTDNRYLDAREWGLAGGRVFDEGELRAGSSVCIVGQGVVDALFNGLNPLGEAIRLRRMVCTVVGVLEEKGGSAFGSNEDDVIIVPLRTFQRRISGNAGVTLIYVAAADESALTRVKDDITALMRDRRNLSASEDNDFMVMDMRQVASMLGTIMGVLTGLLSAVAGISLVVGGIGIMNIMLASVTERTREIGIRLAIGARESQVLLQFLVEATLLSAIGGLIGIGLGLGLSALGAAYLGVPFLPDPLVVLLAFGFSGLVGIGFGYFPARGAARLDPIEALRRE</sequence>
<feature type="transmembrane region" description="Helical" evidence="7">
    <location>
        <begin position="21"/>
        <end position="41"/>
    </location>
</feature>
<dbReference type="InterPro" id="IPR050250">
    <property type="entry name" value="Macrolide_Exporter_MacB"/>
</dbReference>
<keyword evidence="2" id="KW-1003">Cell membrane</keyword>
<dbReference type="Pfam" id="PF12704">
    <property type="entry name" value="MacB_PCD"/>
    <property type="match status" value="1"/>
</dbReference>
<evidence type="ECO:0000313" key="11">
    <source>
        <dbReference type="Proteomes" id="UP000825799"/>
    </source>
</evidence>
<dbReference type="InterPro" id="IPR003838">
    <property type="entry name" value="ABC3_permease_C"/>
</dbReference>
<proteinExistence type="inferred from homology"/>
<protein>
    <submittedName>
        <fullName evidence="10">ABC transporter permease</fullName>
    </submittedName>
</protein>
<comment type="subcellular location">
    <subcellularLocation>
        <location evidence="1">Cell membrane</location>
        <topology evidence="1">Multi-pass membrane protein</topology>
    </subcellularLocation>
</comment>
<evidence type="ECO:0000256" key="4">
    <source>
        <dbReference type="ARBA" id="ARBA00022989"/>
    </source>
</evidence>
<comment type="similarity">
    <text evidence="6">Belongs to the ABC-4 integral membrane protein family.</text>
</comment>
<evidence type="ECO:0000256" key="6">
    <source>
        <dbReference type="ARBA" id="ARBA00038076"/>
    </source>
</evidence>
<keyword evidence="11" id="KW-1185">Reference proteome</keyword>
<accession>A0ABX8WC80</accession>
<dbReference type="Proteomes" id="UP000825799">
    <property type="component" value="Chromosome"/>
</dbReference>
<evidence type="ECO:0000256" key="3">
    <source>
        <dbReference type="ARBA" id="ARBA00022692"/>
    </source>
</evidence>
<keyword evidence="5 7" id="KW-0472">Membrane</keyword>
<dbReference type="PANTHER" id="PTHR30572:SF4">
    <property type="entry name" value="ABC TRANSPORTER PERMEASE YTRF"/>
    <property type="match status" value="1"/>
</dbReference>
<feature type="domain" description="ABC3 transporter permease C-terminal" evidence="8">
    <location>
        <begin position="283"/>
        <end position="396"/>
    </location>
</feature>
<evidence type="ECO:0000256" key="2">
    <source>
        <dbReference type="ARBA" id="ARBA00022475"/>
    </source>
</evidence>
<dbReference type="Pfam" id="PF02687">
    <property type="entry name" value="FtsX"/>
    <property type="match status" value="1"/>
</dbReference>
<reference evidence="10 11" key="1">
    <citation type="submission" date="2021-08" db="EMBL/GenBank/DDBJ databases">
        <title>Devosia salina sp. nov., isolated from the South China Sea sediment.</title>
        <authorList>
            <person name="Zhou Z."/>
        </authorList>
    </citation>
    <scope>NUCLEOTIDE SEQUENCE [LARGE SCALE GENOMIC DNA]</scope>
    <source>
        <strain evidence="10 11">SCS-3</strain>
    </source>
</reference>
<evidence type="ECO:0000259" key="8">
    <source>
        <dbReference type="Pfam" id="PF02687"/>
    </source>
</evidence>
<dbReference type="EMBL" id="CP080590">
    <property type="protein sequence ID" value="QYO76038.1"/>
    <property type="molecule type" value="Genomic_DNA"/>
</dbReference>
<evidence type="ECO:0000256" key="1">
    <source>
        <dbReference type="ARBA" id="ARBA00004651"/>
    </source>
</evidence>
<organism evidence="10 11">
    <name type="scientific">Devosia salina</name>
    <dbReference type="NCBI Taxonomy" id="2860336"/>
    <lineage>
        <taxon>Bacteria</taxon>
        <taxon>Pseudomonadati</taxon>
        <taxon>Pseudomonadota</taxon>
        <taxon>Alphaproteobacteria</taxon>
        <taxon>Hyphomicrobiales</taxon>
        <taxon>Devosiaceae</taxon>
        <taxon>Devosia</taxon>
    </lineage>
</organism>
<dbReference type="RefSeq" id="WP_220304531.1">
    <property type="nucleotide sequence ID" value="NZ_CP080590.1"/>
</dbReference>
<gene>
    <name evidence="10" type="ORF">K1X15_15625</name>
</gene>
<feature type="domain" description="MacB-like periplasmic core" evidence="9">
    <location>
        <begin position="20"/>
        <end position="243"/>
    </location>
</feature>
<keyword evidence="4 7" id="KW-1133">Transmembrane helix</keyword>
<feature type="transmembrane region" description="Helical" evidence="7">
    <location>
        <begin position="273"/>
        <end position="303"/>
    </location>
</feature>
<keyword evidence="3 7" id="KW-0812">Transmembrane</keyword>
<dbReference type="PANTHER" id="PTHR30572">
    <property type="entry name" value="MEMBRANE COMPONENT OF TRANSPORTER-RELATED"/>
    <property type="match status" value="1"/>
</dbReference>
<dbReference type="InterPro" id="IPR025857">
    <property type="entry name" value="MacB_PCD"/>
</dbReference>